<keyword evidence="3" id="KW-1185">Reference proteome</keyword>
<name>A0AA38VZF2_9PEZI</name>
<sequence>MHLQLVLTASFAFPFLWTASAFPASAIDADAPSLANGASSTAPTAGPTCTPGDPPQLPDWCTAKPHPKLVCMLNKWWCQYTPPPYFSPSFAPLNDGCPCSS</sequence>
<feature type="signal peptide" evidence="1">
    <location>
        <begin position="1"/>
        <end position="21"/>
    </location>
</feature>
<organism evidence="2 3">
    <name type="scientific">Pleurostoma richardsiae</name>
    <dbReference type="NCBI Taxonomy" id="41990"/>
    <lineage>
        <taxon>Eukaryota</taxon>
        <taxon>Fungi</taxon>
        <taxon>Dikarya</taxon>
        <taxon>Ascomycota</taxon>
        <taxon>Pezizomycotina</taxon>
        <taxon>Sordariomycetes</taxon>
        <taxon>Sordariomycetidae</taxon>
        <taxon>Calosphaeriales</taxon>
        <taxon>Pleurostomataceae</taxon>
        <taxon>Pleurostoma</taxon>
    </lineage>
</organism>
<evidence type="ECO:0008006" key="4">
    <source>
        <dbReference type="Google" id="ProtNLM"/>
    </source>
</evidence>
<comment type="caution">
    <text evidence="2">The sequence shown here is derived from an EMBL/GenBank/DDBJ whole genome shotgun (WGS) entry which is preliminary data.</text>
</comment>
<proteinExistence type="predicted"/>
<reference evidence="2" key="1">
    <citation type="submission" date="2022-07" db="EMBL/GenBank/DDBJ databases">
        <title>Fungi with potential for degradation of polypropylene.</title>
        <authorList>
            <person name="Gostincar C."/>
        </authorList>
    </citation>
    <scope>NUCLEOTIDE SEQUENCE</scope>
    <source>
        <strain evidence="2">EXF-13308</strain>
    </source>
</reference>
<protein>
    <recommendedName>
        <fullName evidence="4">Secreted protein</fullName>
    </recommendedName>
</protein>
<dbReference type="AlphaFoldDB" id="A0AA38VZF2"/>
<keyword evidence="1" id="KW-0732">Signal</keyword>
<dbReference type="EMBL" id="JANBVO010000002">
    <property type="protein sequence ID" value="KAJ9156130.1"/>
    <property type="molecule type" value="Genomic_DNA"/>
</dbReference>
<evidence type="ECO:0000313" key="2">
    <source>
        <dbReference type="EMBL" id="KAJ9156130.1"/>
    </source>
</evidence>
<feature type="chain" id="PRO_5041305901" description="Secreted protein" evidence="1">
    <location>
        <begin position="22"/>
        <end position="101"/>
    </location>
</feature>
<dbReference type="Proteomes" id="UP001174694">
    <property type="component" value="Unassembled WGS sequence"/>
</dbReference>
<evidence type="ECO:0000256" key="1">
    <source>
        <dbReference type="SAM" id="SignalP"/>
    </source>
</evidence>
<evidence type="ECO:0000313" key="3">
    <source>
        <dbReference type="Proteomes" id="UP001174694"/>
    </source>
</evidence>
<gene>
    <name evidence="2" type="ORF">NKR23_g1123</name>
</gene>
<accession>A0AA38VZF2</accession>